<dbReference type="EMBL" id="NCXO01000004">
    <property type="protein sequence ID" value="OSC35410.1"/>
    <property type="molecule type" value="Genomic_DNA"/>
</dbReference>
<organism evidence="2 3">
    <name type="scientific">Mycolicibacillus koreensis</name>
    <dbReference type="NCBI Taxonomy" id="1069220"/>
    <lineage>
        <taxon>Bacteria</taxon>
        <taxon>Bacillati</taxon>
        <taxon>Actinomycetota</taxon>
        <taxon>Actinomycetes</taxon>
        <taxon>Mycobacteriales</taxon>
        <taxon>Mycobacteriaceae</taxon>
        <taxon>Mycolicibacillus</taxon>
    </lineage>
</organism>
<dbReference type="Pfam" id="PF13588">
    <property type="entry name" value="HSDR_N_2"/>
    <property type="match status" value="1"/>
</dbReference>
<keyword evidence="3" id="KW-1185">Reference proteome</keyword>
<gene>
    <name evidence="2" type="ORF">B8W67_03180</name>
</gene>
<sequence length="368" mass="41692">MSFTDSIYEIAKKVRDLKSTIETEEATKNAFVMPFISKVLGYDVFNPNEVVPEFHCDVGTKRGEKIDYAVMKDGKVCLLIECKKVGEVLTLRHASQLFRYFATTDARIAILTNGQEYQVYTDGDVPNRMDEKPFLVFDLLNIDSTLVPELQKLSKEAFDLDSVMNVAEELKYIGMIKRIIAIEVKDPSNDWLRFFIGKVYAGNATQKVMDQFRPLIVKAINQYINGQVNDRLQNALGDDAEIINMPGRVSVVEAPAEPAGERSDDVIASDIITTDEELEGFNIVRAIAVAEVPPERVVFRDAKSYFAVLLDDNNRKPIIRLHLNSQTTKYVTTFEADNTGVRHDIQTVIDIYNVTDLIRKAIRRHENT</sequence>
<dbReference type="OrthoDB" id="9148007at2"/>
<evidence type="ECO:0000313" key="2">
    <source>
        <dbReference type="EMBL" id="OSC35410.1"/>
    </source>
</evidence>
<keyword evidence="2" id="KW-0540">Nuclease</keyword>
<dbReference type="AlphaFoldDB" id="A0A7I7SEE0"/>
<dbReference type="Proteomes" id="UP000193577">
    <property type="component" value="Unassembled WGS sequence"/>
</dbReference>
<dbReference type="InterPro" id="IPR029464">
    <property type="entry name" value="HSDR_N"/>
</dbReference>
<dbReference type="GO" id="GO:0004519">
    <property type="term" value="F:endonuclease activity"/>
    <property type="evidence" value="ECO:0007669"/>
    <property type="project" value="UniProtKB-KW"/>
</dbReference>
<dbReference type="InterPro" id="IPR017035">
    <property type="entry name" value="UCP035009_HsdR_All3000-type"/>
</dbReference>
<reference evidence="2 3" key="1">
    <citation type="submission" date="2017-04" db="EMBL/GenBank/DDBJ databases">
        <title>The new phylogeny of genus Mycobacterium.</title>
        <authorList>
            <person name="Tortoli E."/>
            <person name="Trovato A."/>
            <person name="Cirillo D.M."/>
        </authorList>
    </citation>
    <scope>NUCLEOTIDE SEQUENCE [LARGE SCALE GENOMIC DNA]</scope>
    <source>
        <strain evidence="2 3">KCTC 19819</strain>
    </source>
</reference>
<feature type="domain" description="Type I restriction enzyme R protein N-terminal" evidence="1">
    <location>
        <begin position="24"/>
        <end position="121"/>
    </location>
</feature>
<comment type="caution">
    <text evidence="2">The sequence shown here is derived from an EMBL/GenBank/DDBJ whole genome shotgun (WGS) entry which is preliminary data.</text>
</comment>
<keyword evidence="2" id="KW-0378">Hydrolase</keyword>
<dbReference type="PIRSF" id="PIRSF035009">
    <property type="entry name" value="UCP035009_HSDR_N"/>
    <property type="match status" value="1"/>
</dbReference>
<evidence type="ECO:0000259" key="1">
    <source>
        <dbReference type="Pfam" id="PF13588"/>
    </source>
</evidence>
<protein>
    <submittedName>
        <fullName evidence="2">Restriction endonuclease</fullName>
    </submittedName>
</protein>
<accession>A0A7I7SEE0</accession>
<evidence type="ECO:0000313" key="3">
    <source>
        <dbReference type="Proteomes" id="UP000193577"/>
    </source>
</evidence>
<proteinExistence type="predicted"/>
<keyword evidence="2" id="KW-0255">Endonuclease</keyword>
<dbReference type="RefSeq" id="WP_085302232.1">
    <property type="nucleotide sequence ID" value="NZ_AP022594.1"/>
</dbReference>
<name>A0A7I7SEE0_9MYCO</name>